<dbReference type="Gene3D" id="3.20.20.70">
    <property type="entry name" value="Aldolase class I"/>
    <property type="match status" value="1"/>
</dbReference>
<organism evidence="2 3">
    <name type="scientific">Flavivirga spongiicola</name>
    <dbReference type="NCBI Taxonomy" id="421621"/>
    <lineage>
        <taxon>Bacteria</taxon>
        <taxon>Pseudomonadati</taxon>
        <taxon>Bacteroidota</taxon>
        <taxon>Flavobacteriia</taxon>
        <taxon>Flavobacteriales</taxon>
        <taxon>Flavobacteriaceae</taxon>
        <taxon>Flavivirga</taxon>
    </lineage>
</organism>
<dbReference type="SUPFAM" id="SSF51445">
    <property type="entry name" value="(Trans)glycosidases"/>
    <property type="match status" value="1"/>
</dbReference>
<evidence type="ECO:0000256" key="1">
    <source>
        <dbReference type="SAM" id="SignalP"/>
    </source>
</evidence>
<feature type="chain" id="PRO_5045964060" evidence="1">
    <location>
        <begin position="21"/>
        <end position="802"/>
    </location>
</feature>
<comment type="caution">
    <text evidence="2">The sequence shown here is derived from an EMBL/GenBank/DDBJ whole genome shotgun (WGS) entry which is preliminary data.</text>
</comment>
<sequence length="802" mass="91863">MLKHKITLWSLLVASITLNAQNTIKVFPGADEKTPAKSQYFSWINNTNEGSTEENTLINFSFFKWLKDEYGMQLDIYAFDAGAIDGKRFYGSMDSDRFKKQFPNGFEPIHKEAKDIGFTLGLWGGPDGFGDTPKEEKARTDMMVKLVRDYDFNLFKFDRVCGQLRPDKEDAFVNMMIEARMHRPDLILLNHRLALTEKGLPHATTFLWEGVETYVDGHIKNDRTATHHRVGNLLRGYTPDMKRLTEDHGVCLSSCLDYWEDDLILQAFHRNLILAPEIYGNPWLLRDEEFPRLARIFNLHKQYRDILVEGIKLPESQYGMHAISRGDKNTRLLVLKNLSWEPVTYQIDLNKSIGLEASNSKVQVKQYHPFESVIGNFNYNNKASITVLPFRSCLIKVSNTEKQDLSLEGVNYEVVKNIEGEPVEIDVLGYQGTTASFKLNDFKNYKLATIDGKNASKLVKGKSLKVTFDGEKINEFWHRKLTDLKPVDFPNDAENLYEATCFATDNNAFEVRSLFRSGETNIPQVKAARDAFFNQQVFVDRGVWDKNLFDDDYNTSFYVGKHRDKVVKIKEAAFRLDFGEPIFIDELKITSPDDYSFMPKKPEEAIIAEVSSDLKTWKPIIFMGNLNMTIEMPKDKKIRYVRIADFADRLSEVQGFYNGKKLNSTKWKASNLLGAYQEMEFDKAFSATFTLNDAHKNSYLAVALNGYHGEEGAYAALRVDGKIIGAPDRSISYPVNSWEAAVCDECVFDKNFTYYFPITKDLIGKQIEVVVLGTTACDANLKSDVWITSYPIPFQKKRLILK</sequence>
<dbReference type="InterPro" id="IPR013785">
    <property type="entry name" value="Aldolase_TIM"/>
</dbReference>
<dbReference type="Proteomes" id="UP001337305">
    <property type="component" value="Unassembled WGS sequence"/>
</dbReference>
<keyword evidence="1" id="KW-0732">Signal</keyword>
<dbReference type="InterPro" id="IPR017853">
    <property type="entry name" value="GH"/>
</dbReference>
<name>A0ABU7XPQ5_9FLAO</name>
<reference evidence="2 3" key="1">
    <citation type="submission" date="2022-09" db="EMBL/GenBank/DDBJ databases">
        <title>Genome sequencing of Flavivirga sp. MEBiC05379.</title>
        <authorList>
            <person name="Oh H.-M."/>
            <person name="Kwon K.K."/>
            <person name="Park M.J."/>
            <person name="Yang S.-H."/>
        </authorList>
    </citation>
    <scope>NUCLEOTIDE SEQUENCE [LARGE SCALE GENOMIC DNA]</scope>
    <source>
        <strain evidence="2 3">MEBiC05379</strain>
    </source>
</reference>
<dbReference type="RefSeq" id="WP_303304757.1">
    <property type="nucleotide sequence ID" value="NZ_JAODOP010000004.1"/>
</dbReference>
<protein>
    <submittedName>
        <fullName evidence="2">Uncharacterized protein</fullName>
    </submittedName>
</protein>
<evidence type="ECO:0000313" key="2">
    <source>
        <dbReference type="EMBL" id="MEF3832376.1"/>
    </source>
</evidence>
<keyword evidence="3" id="KW-1185">Reference proteome</keyword>
<evidence type="ECO:0000313" key="3">
    <source>
        <dbReference type="Proteomes" id="UP001337305"/>
    </source>
</evidence>
<proteinExistence type="predicted"/>
<accession>A0ABU7XPQ5</accession>
<gene>
    <name evidence="2" type="ORF">N1F79_04490</name>
</gene>
<dbReference type="EMBL" id="JAODOP010000004">
    <property type="protein sequence ID" value="MEF3832376.1"/>
    <property type="molecule type" value="Genomic_DNA"/>
</dbReference>
<feature type="signal peptide" evidence="1">
    <location>
        <begin position="1"/>
        <end position="20"/>
    </location>
</feature>